<dbReference type="GO" id="GO:0008270">
    <property type="term" value="F:zinc ion binding"/>
    <property type="evidence" value="ECO:0007669"/>
    <property type="project" value="UniProtKB-KW"/>
</dbReference>
<reference evidence="4" key="1">
    <citation type="submission" date="2016-11" db="UniProtKB">
        <authorList>
            <consortium name="WormBaseParasite"/>
        </authorList>
    </citation>
    <scope>IDENTIFICATION</scope>
</reference>
<dbReference type="PROSITE" id="PS50966">
    <property type="entry name" value="ZF_SWIM"/>
    <property type="match status" value="1"/>
</dbReference>
<dbReference type="Gene3D" id="1.25.10.10">
    <property type="entry name" value="Leucine-rich Repeat Variant"/>
    <property type="match status" value="1"/>
</dbReference>
<dbReference type="InterPro" id="IPR007527">
    <property type="entry name" value="Znf_SWIM"/>
</dbReference>
<name>A0A1I8FHE2_9PLAT</name>
<dbReference type="Pfam" id="PF21040">
    <property type="entry name" value="CEP104-like_TOG"/>
    <property type="match status" value="1"/>
</dbReference>
<keyword evidence="3" id="KW-1185">Reference proteome</keyword>
<keyword evidence="1" id="KW-0862">Zinc</keyword>
<keyword evidence="1" id="KW-0479">Metal-binding</keyword>
<evidence type="ECO:0000256" key="1">
    <source>
        <dbReference type="PROSITE-ProRule" id="PRU00325"/>
    </source>
</evidence>
<dbReference type="SUPFAM" id="SSF48371">
    <property type="entry name" value="ARM repeat"/>
    <property type="match status" value="1"/>
</dbReference>
<dbReference type="WBParaSite" id="maker-unitig_34929-snap-gene-0.1-mRNA-1">
    <property type="protein sequence ID" value="maker-unitig_34929-snap-gene-0.1-mRNA-1"/>
    <property type="gene ID" value="maker-unitig_34929-snap-gene-0.1"/>
</dbReference>
<dbReference type="Proteomes" id="UP000095280">
    <property type="component" value="Unplaced"/>
</dbReference>
<organism evidence="3 4">
    <name type="scientific">Macrostomum lignano</name>
    <dbReference type="NCBI Taxonomy" id="282301"/>
    <lineage>
        <taxon>Eukaryota</taxon>
        <taxon>Metazoa</taxon>
        <taxon>Spiralia</taxon>
        <taxon>Lophotrochozoa</taxon>
        <taxon>Platyhelminthes</taxon>
        <taxon>Rhabditophora</taxon>
        <taxon>Macrostomorpha</taxon>
        <taxon>Macrostomida</taxon>
        <taxon>Macrostomidae</taxon>
        <taxon>Macrostomum</taxon>
    </lineage>
</organism>
<evidence type="ECO:0000313" key="3">
    <source>
        <dbReference type="Proteomes" id="UP000095280"/>
    </source>
</evidence>
<sequence>LLTLLRLALPLEATGSVGRRSSAGGRSSEAAAAAAANPSLHLKCRRMPGRRLAKAMRIKRCTWLQQRAPILFLVGDDNLSSKYRVIIGSQTCTCGRGPPNCVHILFVMLRNYEVEGLFQNYHEREKPKCKKRPSFRDSRSTNTSVDEVVQKDECFIEDEEDQNTCSICLLKMTVSDSLVQCQFGLPEYFPFTAAYSIMIWFEERNAHGDAADLPAVPAASGRPIAKTCRPCPAKSMSILLSTRSPTPSRTGVAQGDFQVLDFAEPVNASWVLKFVNDLVVSRLMELRSSANLDLDQLQVFAPTISVLVHACKDEEYKVFYAAVNLMRNLFIHLPCNRSYTRLQTSARPLVETLLNRCSDRHQRVTQLALFNLVELAKNHAGCLAIGSALRPNPVAAAVASVAGGGGGGSTGGDVGGVCGGVGGCRGG</sequence>
<proteinExistence type="predicted"/>
<protein>
    <submittedName>
        <fullName evidence="4">SWIM-type domain-containing protein</fullName>
    </submittedName>
</protein>
<dbReference type="InterPro" id="IPR011989">
    <property type="entry name" value="ARM-like"/>
</dbReference>
<accession>A0A1I8FHE2</accession>
<feature type="domain" description="SWIM-type" evidence="2">
    <location>
        <begin position="83"/>
        <end position="112"/>
    </location>
</feature>
<keyword evidence="1" id="KW-0863">Zinc-finger</keyword>
<evidence type="ECO:0000313" key="4">
    <source>
        <dbReference type="WBParaSite" id="maker-unitig_34929-snap-gene-0.1-mRNA-1"/>
    </source>
</evidence>
<dbReference type="AlphaFoldDB" id="A0A1I8FHE2"/>
<dbReference type="InterPro" id="IPR016024">
    <property type="entry name" value="ARM-type_fold"/>
</dbReference>
<evidence type="ECO:0000259" key="2">
    <source>
        <dbReference type="PROSITE" id="PS50966"/>
    </source>
</evidence>